<keyword evidence="8" id="KW-0456">Lyase</keyword>
<accession>A0A0N1EZK7</accession>
<comment type="cofactor">
    <cofactor evidence="1">
        <name>Mg(2+)</name>
        <dbReference type="ChEBI" id="CHEBI:18420"/>
    </cofactor>
</comment>
<dbReference type="GO" id="GO:0006107">
    <property type="term" value="P:oxaloacetate metabolic process"/>
    <property type="evidence" value="ECO:0007669"/>
    <property type="project" value="TreeGrafter"/>
</dbReference>
<sequence>MRSLLFVPGDSSRKQQKGLDSGADALILDLEDSVALDAKPNAREVTRAFLDAARALPRRPRLIVRVNALSTGLTDADLDAVMPGAPDAIMLPKSEGGIDVSHLGAKIAVREAECDLPDGQTRIIPIATETGKGIFGLGTYAGATHRLAALTWGAEDLSADLGAETNRLEDGAYTDPYRLARSLTLFAAAAAQVDAIDTVFTAFRDAEGFRAECVAARRDGFTGKMAIHPDQVAPINEIFAPSPEALARAEAIIALFAANPGVGVIGLAGEMLDRPHLIRAQRVKARADKLAE</sequence>
<feature type="binding site" evidence="5">
    <location>
        <position position="129"/>
    </location>
    <ligand>
        <name>substrate</name>
    </ligand>
</feature>
<dbReference type="PANTHER" id="PTHR32308:SF0">
    <property type="entry name" value="HPCH_HPAI ALDOLASE_CITRATE LYASE DOMAIN-CONTAINING PROTEIN"/>
    <property type="match status" value="1"/>
</dbReference>
<evidence type="ECO:0000313" key="8">
    <source>
        <dbReference type="EMBL" id="KPH75554.1"/>
    </source>
</evidence>
<keyword evidence="9" id="KW-1185">Reference proteome</keyword>
<dbReference type="SUPFAM" id="SSF51621">
    <property type="entry name" value="Phosphoenolpyruvate/pyruvate domain"/>
    <property type="match status" value="1"/>
</dbReference>
<organism evidence="8 9">
    <name type="scientific">Bosea vaviloviae</name>
    <dbReference type="NCBI Taxonomy" id="1526658"/>
    <lineage>
        <taxon>Bacteria</taxon>
        <taxon>Pseudomonadati</taxon>
        <taxon>Pseudomonadota</taxon>
        <taxon>Alphaproteobacteria</taxon>
        <taxon>Hyphomicrobiales</taxon>
        <taxon>Boseaceae</taxon>
        <taxon>Bosea</taxon>
    </lineage>
</organism>
<comment type="caution">
    <text evidence="8">The sequence shown here is derived from an EMBL/GenBank/DDBJ whole genome shotgun (WGS) entry which is preliminary data.</text>
</comment>
<dbReference type="Proteomes" id="UP000037822">
    <property type="component" value="Unassembled WGS sequence"/>
</dbReference>
<dbReference type="Pfam" id="PF03328">
    <property type="entry name" value="HpcH_HpaI"/>
    <property type="match status" value="1"/>
</dbReference>
<proteinExistence type="inferred from homology"/>
<dbReference type="RefSeq" id="WP_054211696.1">
    <property type="nucleotide sequence ID" value="NZ_LGSZ01000078.1"/>
</dbReference>
<feature type="binding site" evidence="6">
    <location>
        <position position="156"/>
    </location>
    <ligand>
        <name>Mg(2+)</name>
        <dbReference type="ChEBI" id="CHEBI:18420"/>
    </ligand>
</feature>
<dbReference type="AlphaFoldDB" id="A0A0N1EZK7"/>
<dbReference type="GO" id="GO:0000287">
    <property type="term" value="F:magnesium ion binding"/>
    <property type="evidence" value="ECO:0007669"/>
    <property type="project" value="TreeGrafter"/>
</dbReference>
<protein>
    <submittedName>
        <fullName evidence="8">Citrate lyase</fullName>
    </submittedName>
</protein>
<evidence type="ECO:0000259" key="7">
    <source>
        <dbReference type="Pfam" id="PF03328"/>
    </source>
</evidence>
<dbReference type="PIRSF" id="PIRSF015582">
    <property type="entry name" value="Cit_lyase_B"/>
    <property type="match status" value="1"/>
</dbReference>
<comment type="similarity">
    <text evidence="2">Belongs to the HpcH/HpaI aldolase family.</text>
</comment>
<evidence type="ECO:0000256" key="5">
    <source>
        <dbReference type="PIRSR" id="PIRSR015582-1"/>
    </source>
</evidence>
<keyword evidence="3 6" id="KW-0479">Metal-binding</keyword>
<evidence type="ECO:0000256" key="2">
    <source>
        <dbReference type="ARBA" id="ARBA00005568"/>
    </source>
</evidence>
<feature type="domain" description="HpcH/HpaI aldolase/citrate lyase" evidence="7">
    <location>
        <begin position="2"/>
        <end position="229"/>
    </location>
</feature>
<feature type="binding site" evidence="6">
    <location>
        <position position="129"/>
    </location>
    <ligand>
        <name>Mg(2+)</name>
        <dbReference type="ChEBI" id="CHEBI:18420"/>
    </ligand>
</feature>
<dbReference type="PANTHER" id="PTHR32308">
    <property type="entry name" value="LYASE BETA SUBUNIT, PUTATIVE (AFU_ORTHOLOGUE AFUA_4G13030)-RELATED"/>
    <property type="match status" value="1"/>
</dbReference>
<name>A0A0N1EZK7_9HYPH</name>
<dbReference type="InterPro" id="IPR015813">
    <property type="entry name" value="Pyrv/PenolPyrv_kinase-like_dom"/>
</dbReference>
<reference evidence="8 9" key="1">
    <citation type="submission" date="2015-07" db="EMBL/GenBank/DDBJ databases">
        <title>Whole genome sequencing of Bosea vaviloviae isolated from cave pool.</title>
        <authorList>
            <person name="Tan N.E.H."/>
            <person name="Lee Y.P."/>
            <person name="Gan H.M."/>
            <person name="Barton H."/>
            <person name="Savka M.A."/>
        </authorList>
    </citation>
    <scope>NUCLEOTIDE SEQUENCE [LARGE SCALE GENOMIC DNA]</scope>
    <source>
        <strain evidence="8 9">SD260</strain>
    </source>
</reference>
<dbReference type="EMBL" id="LGSZ01000078">
    <property type="protein sequence ID" value="KPH75554.1"/>
    <property type="molecule type" value="Genomic_DNA"/>
</dbReference>
<gene>
    <name evidence="8" type="ORF">AE618_24625</name>
</gene>
<dbReference type="InterPro" id="IPR011206">
    <property type="entry name" value="Citrate_lyase_beta/mcl1/mcl2"/>
</dbReference>
<dbReference type="PATRIC" id="fig|1526658.3.peg.953"/>
<dbReference type="Gene3D" id="3.20.20.60">
    <property type="entry name" value="Phosphoenolpyruvate-binding domains"/>
    <property type="match status" value="1"/>
</dbReference>
<evidence type="ECO:0000256" key="3">
    <source>
        <dbReference type="ARBA" id="ARBA00022723"/>
    </source>
</evidence>
<evidence type="ECO:0000256" key="6">
    <source>
        <dbReference type="PIRSR" id="PIRSR015582-2"/>
    </source>
</evidence>
<dbReference type="InterPro" id="IPR005000">
    <property type="entry name" value="Aldolase/citrate-lyase_domain"/>
</dbReference>
<evidence type="ECO:0000313" key="9">
    <source>
        <dbReference type="Proteomes" id="UP000037822"/>
    </source>
</evidence>
<evidence type="ECO:0000256" key="4">
    <source>
        <dbReference type="ARBA" id="ARBA00022842"/>
    </source>
</evidence>
<dbReference type="InterPro" id="IPR040442">
    <property type="entry name" value="Pyrv_kinase-like_dom_sf"/>
</dbReference>
<feature type="binding site" evidence="5">
    <location>
        <position position="65"/>
    </location>
    <ligand>
        <name>substrate</name>
    </ligand>
</feature>
<dbReference type="OrthoDB" id="9800547at2"/>
<keyword evidence="4 6" id="KW-0460">Magnesium</keyword>
<evidence type="ECO:0000256" key="1">
    <source>
        <dbReference type="ARBA" id="ARBA00001946"/>
    </source>
</evidence>
<dbReference type="GO" id="GO:0016829">
    <property type="term" value="F:lyase activity"/>
    <property type="evidence" value="ECO:0007669"/>
    <property type="project" value="UniProtKB-KW"/>
</dbReference>